<evidence type="ECO:0000256" key="5">
    <source>
        <dbReference type="SAM" id="MobiDB-lite"/>
    </source>
</evidence>
<keyword evidence="8" id="KW-1185">Reference proteome</keyword>
<keyword evidence="2" id="KW-0812">Transmembrane</keyword>
<reference evidence="8" key="2">
    <citation type="journal article" date="2017" name="J. Anim. Genet.">
        <title>Multiple reference genome sequences of hot pepper reveal the massive evolution of plant disease resistance genes by retroduplication.</title>
        <authorList>
            <person name="Kim S."/>
            <person name="Park J."/>
            <person name="Yeom S.-I."/>
            <person name="Kim Y.-M."/>
            <person name="Seo E."/>
            <person name="Kim K.-T."/>
            <person name="Kim M.-S."/>
            <person name="Lee J.M."/>
            <person name="Cheong K."/>
            <person name="Shin H.-S."/>
            <person name="Kim S.-B."/>
            <person name="Han K."/>
            <person name="Lee J."/>
            <person name="Park M."/>
            <person name="Lee H.-A."/>
            <person name="Lee H.-Y."/>
            <person name="Lee Y."/>
            <person name="Oh S."/>
            <person name="Lee J.H."/>
            <person name="Choi E."/>
            <person name="Choi E."/>
            <person name="Lee S.E."/>
            <person name="Jeon J."/>
            <person name="Kim H."/>
            <person name="Choi G."/>
            <person name="Song H."/>
            <person name="Lee J."/>
            <person name="Lee S.-C."/>
            <person name="Kwon J.-K."/>
            <person name="Lee H.-Y."/>
            <person name="Koo N."/>
            <person name="Hong Y."/>
            <person name="Kim R.W."/>
            <person name="Kang W.-H."/>
            <person name="Huh J.H."/>
            <person name="Kang B.-C."/>
            <person name="Yang T.-J."/>
            <person name="Lee Y.-H."/>
            <person name="Bennetzen J.L."/>
            <person name="Choi D."/>
        </authorList>
    </citation>
    <scope>NUCLEOTIDE SEQUENCE [LARGE SCALE GENOMIC DNA]</scope>
    <source>
        <strain evidence="8">cv. PBC81</strain>
    </source>
</reference>
<dbReference type="Proteomes" id="UP000224567">
    <property type="component" value="Unassembled WGS sequence"/>
</dbReference>
<comment type="caution">
    <text evidence="7">The sequence shown here is derived from an EMBL/GenBank/DDBJ whole genome shotgun (WGS) entry which is preliminary data.</text>
</comment>
<evidence type="ECO:0000256" key="1">
    <source>
        <dbReference type="ARBA" id="ARBA00004370"/>
    </source>
</evidence>
<feature type="region of interest" description="Disordered" evidence="5">
    <location>
        <begin position="130"/>
        <end position="152"/>
    </location>
</feature>
<dbReference type="GO" id="GO:0016020">
    <property type="term" value="C:membrane"/>
    <property type="evidence" value="ECO:0007669"/>
    <property type="project" value="UniProtKB-SubCell"/>
</dbReference>
<gene>
    <name evidence="7" type="ORF">CQW23_19494</name>
</gene>
<evidence type="ECO:0000313" key="7">
    <source>
        <dbReference type="EMBL" id="PHT40640.1"/>
    </source>
</evidence>
<reference evidence="7 8" key="1">
    <citation type="journal article" date="2017" name="Genome Biol.">
        <title>New reference genome sequences of hot pepper reveal the massive evolution of plant disease-resistance genes by retroduplication.</title>
        <authorList>
            <person name="Kim S."/>
            <person name="Park J."/>
            <person name="Yeom S.I."/>
            <person name="Kim Y.M."/>
            <person name="Seo E."/>
            <person name="Kim K.T."/>
            <person name="Kim M.S."/>
            <person name="Lee J.M."/>
            <person name="Cheong K."/>
            <person name="Shin H.S."/>
            <person name="Kim S.B."/>
            <person name="Han K."/>
            <person name="Lee J."/>
            <person name="Park M."/>
            <person name="Lee H.A."/>
            <person name="Lee H.Y."/>
            <person name="Lee Y."/>
            <person name="Oh S."/>
            <person name="Lee J.H."/>
            <person name="Choi E."/>
            <person name="Choi E."/>
            <person name="Lee S.E."/>
            <person name="Jeon J."/>
            <person name="Kim H."/>
            <person name="Choi G."/>
            <person name="Song H."/>
            <person name="Lee J."/>
            <person name="Lee S.C."/>
            <person name="Kwon J.K."/>
            <person name="Lee H.Y."/>
            <person name="Koo N."/>
            <person name="Hong Y."/>
            <person name="Kim R.W."/>
            <person name="Kang W.H."/>
            <person name="Huh J.H."/>
            <person name="Kang B.C."/>
            <person name="Yang T.J."/>
            <person name="Lee Y.H."/>
            <person name="Bennetzen J.L."/>
            <person name="Choi D."/>
        </authorList>
    </citation>
    <scope>NUCLEOTIDE SEQUENCE [LARGE SCALE GENOMIC DNA]</scope>
    <source>
        <strain evidence="8">cv. PBC81</strain>
    </source>
</reference>
<organism evidence="7 8">
    <name type="scientific">Capsicum baccatum</name>
    <name type="common">Peruvian pepper</name>
    <dbReference type="NCBI Taxonomy" id="33114"/>
    <lineage>
        <taxon>Eukaryota</taxon>
        <taxon>Viridiplantae</taxon>
        <taxon>Streptophyta</taxon>
        <taxon>Embryophyta</taxon>
        <taxon>Tracheophyta</taxon>
        <taxon>Spermatophyta</taxon>
        <taxon>Magnoliopsida</taxon>
        <taxon>eudicotyledons</taxon>
        <taxon>Gunneridae</taxon>
        <taxon>Pentapetalae</taxon>
        <taxon>asterids</taxon>
        <taxon>lamiids</taxon>
        <taxon>Solanales</taxon>
        <taxon>Solanaceae</taxon>
        <taxon>Solanoideae</taxon>
        <taxon>Capsiceae</taxon>
        <taxon>Capsicum</taxon>
    </lineage>
</organism>
<evidence type="ECO:0000256" key="2">
    <source>
        <dbReference type="ARBA" id="ARBA00022692"/>
    </source>
</evidence>
<dbReference type="STRING" id="33114.A0A2G2W5Y6"/>
<feature type="domain" description="GTD-binding" evidence="6">
    <location>
        <begin position="47"/>
        <end position="87"/>
    </location>
</feature>
<dbReference type="AlphaFoldDB" id="A0A2G2W5Y6"/>
<keyword evidence="3" id="KW-1133">Transmembrane helix</keyword>
<proteinExistence type="predicted"/>
<evidence type="ECO:0000256" key="4">
    <source>
        <dbReference type="ARBA" id="ARBA00023136"/>
    </source>
</evidence>
<accession>A0A2G2W5Y6</accession>
<keyword evidence="4" id="KW-0472">Membrane</keyword>
<evidence type="ECO:0000259" key="6">
    <source>
        <dbReference type="Pfam" id="PF04576"/>
    </source>
</evidence>
<name>A0A2G2W5Y6_CAPBA</name>
<dbReference type="GO" id="GO:0080115">
    <property type="term" value="F:myosin XI tail binding"/>
    <property type="evidence" value="ECO:0007669"/>
    <property type="project" value="UniProtKB-ARBA"/>
</dbReference>
<dbReference type="EMBL" id="MLFT02000008">
    <property type="protein sequence ID" value="PHT40640.1"/>
    <property type="molecule type" value="Genomic_DNA"/>
</dbReference>
<dbReference type="InterPro" id="IPR007656">
    <property type="entry name" value="GTD-bd"/>
</dbReference>
<comment type="subcellular location">
    <subcellularLocation>
        <location evidence="1">Membrane</location>
    </subcellularLocation>
</comment>
<dbReference type="Pfam" id="PF04576">
    <property type="entry name" value="Zein-binding"/>
    <property type="match status" value="1"/>
</dbReference>
<sequence length="152" mass="17573">MKSCKTGLLMNSNLEEKKNGGLLEWDDKKEEFEEECNDEDKVFDVLSLRKMVKMKRRRANVACLQLEQERMAAAEKTMGMILRLQNEIGRSIENLNNNNAEVVVLSSSNFKRWKEDFEFVLGMDDIDQALHEDEPPSLTDSSTTAEKEFYAK</sequence>
<evidence type="ECO:0000256" key="3">
    <source>
        <dbReference type="ARBA" id="ARBA00022989"/>
    </source>
</evidence>
<dbReference type="OrthoDB" id="1713462at2759"/>
<evidence type="ECO:0000313" key="8">
    <source>
        <dbReference type="Proteomes" id="UP000224567"/>
    </source>
</evidence>
<protein>
    <recommendedName>
        <fullName evidence="6">GTD-binding domain-containing protein</fullName>
    </recommendedName>
</protein>